<evidence type="ECO:0000313" key="2">
    <source>
        <dbReference type="EMBL" id="MEQ2207751.1"/>
    </source>
</evidence>
<sequence length="152" mass="17336">DHFYFIMDVFMLNILQCLDLLKTCKDVNHLVVQSEEERVVLSFVSLSITDDLSYVPVKVSTTRAYHAIALQHYKQYNNGFNYFSSVSISSLANKCSLRYFLQGPHSPAHLLCLVELQTDPVINSTNIFNLIVLEGKEISSTNGRFKSCFNFI</sequence>
<keyword evidence="1" id="KW-0732">Signal</keyword>
<reference evidence="2 3" key="1">
    <citation type="submission" date="2021-06" db="EMBL/GenBank/DDBJ databases">
        <authorList>
            <person name="Palmer J.M."/>
        </authorList>
    </citation>
    <scope>NUCLEOTIDE SEQUENCE [LARGE SCALE GENOMIC DNA]</scope>
    <source>
        <strain evidence="2 3">XC_2019</strain>
        <tissue evidence="2">Muscle</tissue>
    </source>
</reference>
<feature type="non-terminal residue" evidence="2">
    <location>
        <position position="1"/>
    </location>
</feature>
<dbReference type="EMBL" id="JAHRIN010045769">
    <property type="protein sequence ID" value="MEQ2207751.1"/>
    <property type="molecule type" value="Genomic_DNA"/>
</dbReference>
<dbReference type="Proteomes" id="UP001434883">
    <property type="component" value="Unassembled WGS sequence"/>
</dbReference>
<organism evidence="2 3">
    <name type="scientific">Xenoophorus captivus</name>
    <dbReference type="NCBI Taxonomy" id="1517983"/>
    <lineage>
        <taxon>Eukaryota</taxon>
        <taxon>Metazoa</taxon>
        <taxon>Chordata</taxon>
        <taxon>Craniata</taxon>
        <taxon>Vertebrata</taxon>
        <taxon>Euteleostomi</taxon>
        <taxon>Actinopterygii</taxon>
        <taxon>Neopterygii</taxon>
        <taxon>Teleostei</taxon>
        <taxon>Neoteleostei</taxon>
        <taxon>Acanthomorphata</taxon>
        <taxon>Ovalentaria</taxon>
        <taxon>Atherinomorphae</taxon>
        <taxon>Cyprinodontiformes</taxon>
        <taxon>Goodeidae</taxon>
        <taxon>Xenoophorus</taxon>
    </lineage>
</organism>
<keyword evidence="3" id="KW-1185">Reference proteome</keyword>
<gene>
    <name evidence="2" type="ORF">XENOCAPTIV_017970</name>
</gene>
<evidence type="ECO:0000256" key="1">
    <source>
        <dbReference type="SAM" id="SignalP"/>
    </source>
</evidence>
<comment type="caution">
    <text evidence="2">The sequence shown here is derived from an EMBL/GenBank/DDBJ whole genome shotgun (WGS) entry which is preliminary data.</text>
</comment>
<name>A0ABV0RHW6_9TELE</name>
<feature type="signal peptide" evidence="1">
    <location>
        <begin position="1"/>
        <end position="17"/>
    </location>
</feature>
<evidence type="ECO:0000313" key="3">
    <source>
        <dbReference type="Proteomes" id="UP001434883"/>
    </source>
</evidence>
<feature type="chain" id="PRO_5045138518" evidence="1">
    <location>
        <begin position="18"/>
        <end position="152"/>
    </location>
</feature>
<accession>A0ABV0RHW6</accession>
<proteinExistence type="predicted"/>
<protein>
    <submittedName>
        <fullName evidence="2">Uncharacterized protein</fullName>
    </submittedName>
</protein>